<dbReference type="InterPro" id="IPR011009">
    <property type="entry name" value="Kinase-like_dom_sf"/>
</dbReference>
<dbReference type="GO" id="GO:0004672">
    <property type="term" value="F:protein kinase activity"/>
    <property type="evidence" value="ECO:0007669"/>
    <property type="project" value="InterPro"/>
</dbReference>
<name>A0A9Q5NET0_SANBA</name>
<feature type="domain" description="Protein kinase" evidence="1">
    <location>
        <begin position="265"/>
        <end position="559"/>
    </location>
</feature>
<dbReference type="OrthoDB" id="5569250at2759"/>
<sequence length="559" mass="64011">MSSSIFNAGKNSQACNYNYKAEYDAFFAKHKGKDEELKALPPFNGNITKRRRKLISDSIQTMRSPDKENDMYASLAIALTHVCMAIADDGNHKTCLVFRPNSKSRIRAMPDSNEIELPDLVAFTVTRRAAPSATRSFPKVPSAFELDGFLEDKVKAVVKEVNNQTLRYLFSDSRHHPASYLRHALIADKHHFKLVTLGLDHQFLWPAVQWTDEDWIEKLYSCVNIVVQEARREPPQSIPRLYEVIESESKPVGVFKAEVGGSEYCLLPTFCGRGNGRKPFVALGISMNGGNIRVFKYAWYGKTELDRERTLLEKLKDSPGVVRIDTDLSHHVLEDNRIDIPGIDLDEESIRARTLLVLGTVGFPLCACESVQEFLEAMYDLLEGEYLEELPFDVLIIFLVLRFAKQERNILHRDISWSNVLIRPKEYLDVVDVRATIANAKKDQDSRENIPHGYRFISDIFNENEWKVRVALADFDHAVDLEKDGTDELKNATGTPMFMAKDVLSVRDGTTMTPFSRLSENVRREVPNDCVDKYSDCQEKHEWDKFYENFAGLRWRIEP</sequence>
<organism evidence="2 3">
    <name type="scientific">Sanghuangporus baumii</name>
    <name type="common">Phellinus baumii</name>
    <dbReference type="NCBI Taxonomy" id="108892"/>
    <lineage>
        <taxon>Eukaryota</taxon>
        <taxon>Fungi</taxon>
        <taxon>Dikarya</taxon>
        <taxon>Basidiomycota</taxon>
        <taxon>Agaricomycotina</taxon>
        <taxon>Agaricomycetes</taxon>
        <taxon>Hymenochaetales</taxon>
        <taxon>Hymenochaetaceae</taxon>
        <taxon>Sanghuangporus</taxon>
    </lineage>
</organism>
<dbReference type="SUPFAM" id="SSF56112">
    <property type="entry name" value="Protein kinase-like (PK-like)"/>
    <property type="match status" value="1"/>
</dbReference>
<dbReference type="InterPro" id="IPR040976">
    <property type="entry name" value="Pkinase_fungal"/>
</dbReference>
<evidence type="ECO:0000313" key="3">
    <source>
        <dbReference type="Proteomes" id="UP000757232"/>
    </source>
</evidence>
<dbReference type="Proteomes" id="UP000757232">
    <property type="component" value="Unassembled WGS sequence"/>
</dbReference>
<protein>
    <recommendedName>
        <fullName evidence="1">Protein kinase domain-containing protein</fullName>
    </recommendedName>
</protein>
<dbReference type="Gene3D" id="1.10.510.10">
    <property type="entry name" value="Transferase(Phosphotransferase) domain 1"/>
    <property type="match status" value="1"/>
</dbReference>
<gene>
    <name evidence="2" type="ORF">A7U60_g1307</name>
</gene>
<comment type="caution">
    <text evidence="2">The sequence shown here is derived from an EMBL/GenBank/DDBJ whole genome shotgun (WGS) entry which is preliminary data.</text>
</comment>
<dbReference type="InterPro" id="IPR008266">
    <property type="entry name" value="Tyr_kinase_AS"/>
</dbReference>
<keyword evidence="3" id="KW-1185">Reference proteome</keyword>
<accession>A0A9Q5NET0</accession>
<dbReference type="InterPro" id="IPR000719">
    <property type="entry name" value="Prot_kinase_dom"/>
</dbReference>
<dbReference type="AlphaFoldDB" id="A0A9Q5NET0"/>
<dbReference type="PROSITE" id="PS50011">
    <property type="entry name" value="PROTEIN_KINASE_DOM"/>
    <property type="match status" value="1"/>
</dbReference>
<evidence type="ECO:0000259" key="1">
    <source>
        <dbReference type="PROSITE" id="PS50011"/>
    </source>
</evidence>
<dbReference type="PROSITE" id="PS00109">
    <property type="entry name" value="PROTEIN_KINASE_TYR"/>
    <property type="match status" value="1"/>
</dbReference>
<reference evidence="2" key="1">
    <citation type="submission" date="2016-06" db="EMBL/GenBank/DDBJ databases">
        <title>Draft Genome sequence of the fungus Inonotus baumii.</title>
        <authorList>
            <person name="Zhu H."/>
            <person name="Lin W."/>
        </authorList>
    </citation>
    <scope>NUCLEOTIDE SEQUENCE</scope>
    <source>
        <strain evidence="2">821</strain>
    </source>
</reference>
<evidence type="ECO:0000313" key="2">
    <source>
        <dbReference type="EMBL" id="OCB91429.1"/>
    </source>
</evidence>
<dbReference type="GO" id="GO:0005524">
    <property type="term" value="F:ATP binding"/>
    <property type="evidence" value="ECO:0007669"/>
    <property type="project" value="InterPro"/>
</dbReference>
<proteinExistence type="predicted"/>
<dbReference type="EMBL" id="LNZH02000088">
    <property type="protein sequence ID" value="OCB91429.1"/>
    <property type="molecule type" value="Genomic_DNA"/>
</dbReference>
<dbReference type="Pfam" id="PF17667">
    <property type="entry name" value="Pkinase_fungal"/>
    <property type="match status" value="1"/>
</dbReference>